<dbReference type="InterPro" id="IPR011047">
    <property type="entry name" value="Quinoprotein_ADH-like_sf"/>
</dbReference>
<proteinExistence type="predicted"/>
<feature type="transmembrane region" description="Helical" evidence="1">
    <location>
        <begin position="283"/>
        <end position="303"/>
    </location>
</feature>
<dbReference type="SUPFAM" id="SSF50998">
    <property type="entry name" value="Quinoprotein alcohol dehydrogenase-like"/>
    <property type="match status" value="1"/>
</dbReference>
<evidence type="ECO:0000256" key="1">
    <source>
        <dbReference type="SAM" id="Phobius"/>
    </source>
</evidence>
<reference evidence="2" key="1">
    <citation type="journal article" date="2015" name="Genome Biol. Evol.">
        <title>Nucleomorph Genome Sequences of Two Chlorarachniophytes, Amorphochlora amoebiformis and Lotharella vacuolata.</title>
        <authorList>
            <person name="Suzuki S."/>
            <person name="Shirato S."/>
            <person name="Hirakawa Y."/>
            <person name="Ishida K."/>
        </authorList>
    </citation>
    <scope>NUCLEOTIDE SEQUENCE</scope>
    <source>
        <strain evidence="2">CCMP240</strain>
    </source>
</reference>
<accession>A0A0H5BQV7</accession>
<dbReference type="EMBL" id="AB996600">
    <property type="protein sequence ID" value="BAS01619.1"/>
    <property type="molecule type" value="Genomic_DNA"/>
</dbReference>
<keyword evidence="2" id="KW-0542">Nucleomorph</keyword>
<keyword evidence="1" id="KW-0812">Transmembrane</keyword>
<name>A0A0H5BQV7_9EUKA</name>
<keyword evidence="1" id="KW-0472">Membrane</keyword>
<feature type="transmembrane region" description="Helical" evidence="1">
    <location>
        <begin position="362"/>
        <end position="392"/>
    </location>
</feature>
<keyword evidence="1" id="KW-1133">Transmembrane helix</keyword>
<evidence type="ECO:0000313" key="2">
    <source>
        <dbReference type="EMBL" id="BAS01619.1"/>
    </source>
</evidence>
<organism evidence="2">
    <name type="scientific">Lotharella vacuolata</name>
    <dbReference type="NCBI Taxonomy" id="74820"/>
    <lineage>
        <taxon>Eukaryota</taxon>
        <taxon>Sar</taxon>
        <taxon>Rhizaria</taxon>
        <taxon>Cercozoa</taxon>
        <taxon>Chlorarachniophyceae</taxon>
        <taxon>Lotharella</taxon>
    </lineage>
</organism>
<dbReference type="AlphaFoldDB" id="A0A0H5BQV7"/>
<protein>
    <submittedName>
        <fullName evidence="2">Uncharacterized protein</fullName>
    </submittedName>
</protein>
<feature type="transmembrane region" description="Helical" evidence="1">
    <location>
        <begin position="203"/>
        <end position="220"/>
    </location>
</feature>
<sequence length="776" mass="93460">MQSNRTRFLLKTNIKNKCKICSSFFDKNCNYFIILFKNQLNIFFNIKCVKIWSLKWNVETNSVISISNTSKYIILLLKFKYFLIIKIKGLKIIWKFDIKDLSYDCFHFSTDDYYLVTVINKNIVVWYSKLGYIYCKFYTKISIIQVKILKNNITLISLDCKNEITVWDMNKKITLVTIKINNVLKIDYNFQNNEILIHKKKNIIIIINAINFFFSSVYYFKKNIIGFWILEDNLYTSIKIKNNNSFIICFDKAGLLLLKLQLSKIYKKRIKNTRTNQKIKIKFVMLFLKTVMMIAYFNLIFFFCFKVKRNKIITKKLLFFSNNNVEKNQSIYVRSSYEGLYMIKNIDKQVVILDTNLIDKNIYNLCMFIVFLFYVEIHLLNWGIITLITYIYEKNIYNIYKYWFTNISSRTDIKYYLHIRLKTKYFSLSNSIDFFIVENIDDCLCLIDIRNMSLYFMDKFCFVFKHVPVLLKKKTVNKIKFFQISPDDNFISCLFKKNKIKIIKLPYLKTLFIIDINNKSVEYLSFHFYMSIFGYLIEKTIIKIWSLRNQSCILSLSVNGKILTKFAFFRLSYSIGVLNSKKTFFISNLTNKFNAIIMFQNVDNFKNLSYEIIMLRSTTKCINLLKIQNISKKKGYNKNNIKKSIKSIIYSIVKNTIMYSETLLFIKIASFIIYSCKIPLKYLEYFISKIPLFFLLQIFRKKEIFRFKKYHFYEFLYILKIYLLMCKKKINFKYIINQFANNLTYNDDTIKYFRKSYKDFNNLYINTFLIYSLLEI</sequence>
<geneLocation type="nucleomorph" evidence="2"/>